<organism evidence="1 2">
    <name type="scientific">Schistosoma mattheei</name>
    <dbReference type="NCBI Taxonomy" id="31246"/>
    <lineage>
        <taxon>Eukaryota</taxon>
        <taxon>Metazoa</taxon>
        <taxon>Spiralia</taxon>
        <taxon>Lophotrochozoa</taxon>
        <taxon>Platyhelminthes</taxon>
        <taxon>Trematoda</taxon>
        <taxon>Digenea</taxon>
        <taxon>Strigeidida</taxon>
        <taxon>Schistosomatoidea</taxon>
        <taxon>Schistosomatidae</taxon>
        <taxon>Schistosoma</taxon>
    </lineage>
</organism>
<dbReference type="EMBL" id="UZAL01038568">
    <property type="protein sequence ID" value="VDP73947.1"/>
    <property type="molecule type" value="Genomic_DNA"/>
</dbReference>
<accession>A0A3P8FCQ3</accession>
<evidence type="ECO:0000313" key="1">
    <source>
        <dbReference type="EMBL" id="VDP73947.1"/>
    </source>
</evidence>
<proteinExistence type="predicted"/>
<name>A0A3P8FCQ3_9TREM</name>
<protein>
    <submittedName>
        <fullName evidence="1">Uncharacterized protein</fullName>
    </submittedName>
</protein>
<gene>
    <name evidence="1" type="ORF">SMTD_LOCUS17347</name>
</gene>
<reference evidence="1 2" key="1">
    <citation type="submission" date="2018-11" db="EMBL/GenBank/DDBJ databases">
        <authorList>
            <consortium name="Pathogen Informatics"/>
        </authorList>
    </citation>
    <scope>NUCLEOTIDE SEQUENCE [LARGE SCALE GENOMIC DNA]</scope>
    <source>
        <strain>Denwood</strain>
        <strain evidence="2">Zambia</strain>
    </source>
</reference>
<keyword evidence="2" id="KW-1185">Reference proteome</keyword>
<dbReference type="AlphaFoldDB" id="A0A3P8FCQ3"/>
<sequence length="181" mass="20441">MPDLLFTTNIHSSVDPPRQQHPTYIRHLRCLTPMLHRPAGPYTSDVCPAAARPTAPLRRQHLLQPTPPRQNTPFGTTPPYQTAPTIASAPGLQQHPQNRAVSSLVGSDTKCAGWSKKIRHINTQIIIKDKKYQYKVTSCPTIRHLYHMFLSTFQNKKTSVLSYLNVDLWLVVGEFVHSILS</sequence>
<dbReference type="Proteomes" id="UP000269396">
    <property type="component" value="Unassembled WGS sequence"/>
</dbReference>
<evidence type="ECO:0000313" key="2">
    <source>
        <dbReference type="Proteomes" id="UP000269396"/>
    </source>
</evidence>